<evidence type="ECO:0000313" key="3">
    <source>
        <dbReference type="Proteomes" id="UP001156706"/>
    </source>
</evidence>
<proteinExistence type="predicted"/>
<dbReference type="InterPro" id="IPR042095">
    <property type="entry name" value="SUMF_sf"/>
</dbReference>
<dbReference type="Gene3D" id="3.90.1580.10">
    <property type="entry name" value="paralog of FGE (formylglycine-generating enzyme)"/>
    <property type="match status" value="1"/>
</dbReference>
<dbReference type="Pfam" id="PF03781">
    <property type="entry name" value="FGE-sulfatase"/>
    <property type="match status" value="1"/>
</dbReference>
<reference evidence="3" key="1">
    <citation type="journal article" date="2019" name="Int. J. Syst. Evol. Microbiol.">
        <title>The Global Catalogue of Microorganisms (GCM) 10K type strain sequencing project: providing services to taxonomists for standard genome sequencing and annotation.</title>
        <authorList>
            <consortium name="The Broad Institute Genomics Platform"/>
            <consortium name="The Broad Institute Genome Sequencing Center for Infectious Disease"/>
            <person name="Wu L."/>
            <person name="Ma J."/>
        </authorList>
    </citation>
    <scope>NUCLEOTIDE SEQUENCE [LARGE SCALE GENOMIC DNA]</scope>
    <source>
        <strain evidence="3">NBRC 110044</strain>
    </source>
</reference>
<dbReference type="InterPro" id="IPR051043">
    <property type="entry name" value="Sulfatase_Mod_Factor_Kinase"/>
</dbReference>
<accession>A0ABQ5YHQ8</accession>
<keyword evidence="3" id="KW-1185">Reference proteome</keyword>
<evidence type="ECO:0000259" key="1">
    <source>
        <dbReference type="Pfam" id="PF03781"/>
    </source>
</evidence>
<dbReference type="InterPro" id="IPR005532">
    <property type="entry name" value="SUMF_dom"/>
</dbReference>
<gene>
    <name evidence="2" type="ORF">GCM10007907_28370</name>
</gene>
<dbReference type="Proteomes" id="UP001156706">
    <property type="component" value="Unassembled WGS sequence"/>
</dbReference>
<name>A0ABQ5YHQ8_9NEIS</name>
<organism evidence="2 3">
    <name type="scientific">Chitinimonas prasina</name>
    <dbReference type="NCBI Taxonomy" id="1434937"/>
    <lineage>
        <taxon>Bacteria</taxon>
        <taxon>Pseudomonadati</taxon>
        <taxon>Pseudomonadota</taxon>
        <taxon>Betaproteobacteria</taxon>
        <taxon>Neisseriales</taxon>
        <taxon>Chitinibacteraceae</taxon>
        <taxon>Chitinimonas</taxon>
    </lineage>
</organism>
<protein>
    <recommendedName>
        <fullName evidence="1">Sulfatase-modifying factor enzyme-like domain-containing protein</fullName>
    </recommendedName>
</protein>
<dbReference type="InterPro" id="IPR016187">
    <property type="entry name" value="CTDL_fold"/>
</dbReference>
<dbReference type="RefSeq" id="WP_284197137.1">
    <property type="nucleotide sequence ID" value="NZ_BSOG01000003.1"/>
</dbReference>
<sequence>MVEIPAGQFTMGSPEEEGEQFPGYRLRWEGPQHPISIRYKLAISKFNITFEEWQACTQAGGCNGYQPDDHGRKHGRLPVWNVSWDDAQSYLLWLSNKTGKSYRLLSEAEWEYAARAGTTTPYYTGERFLAEQGNFLGSIRPGKVTAVGLYPANPFGLHDMVGNVRQWTQDCLNRGYHGAPADGSPWLAGDCNSRIIRGGSWVDEPPLHRSARRIHEVVSTRSMTVGFRVARVL</sequence>
<dbReference type="EMBL" id="BSOG01000003">
    <property type="protein sequence ID" value="GLR14047.1"/>
    <property type="molecule type" value="Genomic_DNA"/>
</dbReference>
<dbReference type="PANTHER" id="PTHR23150:SF35">
    <property type="entry name" value="BLL6746 PROTEIN"/>
    <property type="match status" value="1"/>
</dbReference>
<feature type="domain" description="Sulfatase-modifying factor enzyme-like" evidence="1">
    <location>
        <begin position="1"/>
        <end position="231"/>
    </location>
</feature>
<evidence type="ECO:0000313" key="2">
    <source>
        <dbReference type="EMBL" id="GLR14047.1"/>
    </source>
</evidence>
<dbReference type="PANTHER" id="PTHR23150">
    <property type="entry name" value="SULFATASE MODIFYING FACTOR 1, 2"/>
    <property type="match status" value="1"/>
</dbReference>
<dbReference type="SUPFAM" id="SSF56436">
    <property type="entry name" value="C-type lectin-like"/>
    <property type="match status" value="1"/>
</dbReference>
<comment type="caution">
    <text evidence="2">The sequence shown here is derived from an EMBL/GenBank/DDBJ whole genome shotgun (WGS) entry which is preliminary data.</text>
</comment>